<evidence type="ECO:0000313" key="5">
    <source>
        <dbReference type="Proteomes" id="UP001237011"/>
    </source>
</evidence>
<dbReference type="PANTHER" id="PTHR13799">
    <property type="entry name" value="NGG1 INTERACTING FACTOR 3"/>
    <property type="match status" value="1"/>
</dbReference>
<evidence type="ECO:0000256" key="3">
    <source>
        <dbReference type="ARBA" id="ARBA00022723"/>
    </source>
</evidence>
<dbReference type="SUPFAM" id="SSF102705">
    <property type="entry name" value="NIF3 (NGG1p interacting factor 3)-like"/>
    <property type="match status" value="1"/>
</dbReference>
<evidence type="ECO:0000256" key="2">
    <source>
        <dbReference type="ARBA" id="ARBA00022112"/>
    </source>
</evidence>
<keyword evidence="3" id="KW-0479">Metal-binding</keyword>
<organism evidence="4 5">
    <name type="scientific">Mycoplasma seminis</name>
    <dbReference type="NCBI Taxonomy" id="512749"/>
    <lineage>
        <taxon>Bacteria</taxon>
        <taxon>Bacillati</taxon>
        <taxon>Mycoplasmatota</taxon>
        <taxon>Mollicutes</taxon>
        <taxon>Mycoplasmataceae</taxon>
        <taxon>Mycoplasma</taxon>
    </lineage>
</organism>
<reference evidence="4" key="1">
    <citation type="submission" date="2023-08" db="EMBL/GenBank/DDBJ databases">
        <title>Complete genome sequence of Mycoplasma seminis 2200.</title>
        <authorList>
            <person name="Spergser J."/>
        </authorList>
    </citation>
    <scope>NUCLEOTIDE SEQUENCE [LARGE SCALE GENOMIC DNA]</scope>
    <source>
        <strain evidence="4">2200</strain>
    </source>
</reference>
<dbReference type="EMBL" id="CP132191">
    <property type="protein sequence ID" value="WLP85887.1"/>
    <property type="molecule type" value="Genomic_DNA"/>
</dbReference>
<dbReference type="InterPro" id="IPR002678">
    <property type="entry name" value="DUF34/NIF3"/>
</dbReference>
<gene>
    <name evidence="4" type="ORF">Q8852_01950</name>
</gene>
<keyword evidence="5" id="KW-1185">Reference proteome</keyword>
<dbReference type="InterPro" id="IPR036069">
    <property type="entry name" value="DUF34/NIF3_sf"/>
</dbReference>
<name>A0ABY9HBH3_9MOLU</name>
<sequence>MKQKSLKIKDFIAIVNSMYPNENKEAWDPSGYSVKTVQSKRFKGAILAIDLTMEVLQEAIKNDCNVILTHHPFKFEARWIDEDIKAPYKREILNLLRKHQITSYSMHTNYDCDPYGTSYQIVKYMGLQDSMLWDKTQTFSAVFKANKSLIELKDLLQDKIKLSAFRTNINPDEYNKKIQNVAILSGSGYIGEITQIAKDVDLVISSDFRWSDWIVFDQDKINILEVPHLDEQVYAWHMYEMLTKMLPEYKFILKEIKEPYHNL</sequence>
<dbReference type="RefSeq" id="WP_305938310.1">
    <property type="nucleotide sequence ID" value="NZ_CP132191.1"/>
</dbReference>
<dbReference type="PANTHER" id="PTHR13799:SF14">
    <property type="entry name" value="GTP CYCLOHYDROLASE 1 TYPE 2 HOMOLOG"/>
    <property type="match status" value="1"/>
</dbReference>
<comment type="similarity">
    <text evidence="1">Belongs to the GTP cyclohydrolase I type 2/NIF3 family.</text>
</comment>
<proteinExistence type="inferred from homology"/>
<dbReference type="Pfam" id="PF01784">
    <property type="entry name" value="DUF34_NIF3"/>
    <property type="match status" value="1"/>
</dbReference>
<dbReference type="Gene3D" id="3.40.1390.30">
    <property type="entry name" value="NIF3 (NGG1p interacting factor 3)-like"/>
    <property type="match status" value="2"/>
</dbReference>
<accession>A0ABY9HBH3</accession>
<evidence type="ECO:0000256" key="1">
    <source>
        <dbReference type="ARBA" id="ARBA00006964"/>
    </source>
</evidence>
<dbReference type="Proteomes" id="UP001237011">
    <property type="component" value="Chromosome"/>
</dbReference>
<evidence type="ECO:0000313" key="4">
    <source>
        <dbReference type="EMBL" id="WLP85887.1"/>
    </source>
</evidence>
<protein>
    <recommendedName>
        <fullName evidence="2">GTP cyclohydrolase 1 type 2 homolog</fullName>
    </recommendedName>
</protein>